<sequence>MMGTWKTPGLETITRQELNREIFKGIITPWKDCISVVGTPMYPRWHTLLTASWTRDIKKTLNKLCKTIKCEEILF</sequence>
<keyword evidence="2" id="KW-1185">Reference proteome</keyword>
<reference evidence="1" key="1">
    <citation type="submission" date="2021-05" db="EMBL/GenBank/DDBJ databases">
        <authorList>
            <person name="Pan Q."/>
            <person name="Jouanno E."/>
            <person name="Zahm M."/>
            <person name="Klopp C."/>
            <person name="Cabau C."/>
            <person name="Louis A."/>
            <person name="Berthelot C."/>
            <person name="Parey E."/>
            <person name="Roest Crollius H."/>
            <person name="Montfort J."/>
            <person name="Robinson-Rechavi M."/>
            <person name="Bouchez O."/>
            <person name="Lampietro C."/>
            <person name="Lopez Roques C."/>
            <person name="Donnadieu C."/>
            <person name="Postlethwait J."/>
            <person name="Bobe J."/>
            <person name="Dillon D."/>
            <person name="Chandos A."/>
            <person name="von Hippel F."/>
            <person name="Guiguen Y."/>
        </authorList>
    </citation>
    <scope>NUCLEOTIDE SEQUENCE</scope>
    <source>
        <strain evidence="1">YG-Jan2019</strain>
    </source>
</reference>
<protein>
    <submittedName>
        <fullName evidence="1">Uncharacterized protein</fullName>
    </submittedName>
</protein>
<proteinExistence type="predicted"/>
<dbReference type="Proteomes" id="UP001157502">
    <property type="component" value="Chromosome 30"/>
</dbReference>
<evidence type="ECO:0000313" key="1">
    <source>
        <dbReference type="EMBL" id="KAJ7988704.1"/>
    </source>
</evidence>
<accession>A0ACC2FBH0</accession>
<name>A0ACC2FBH0_DALPE</name>
<evidence type="ECO:0000313" key="2">
    <source>
        <dbReference type="Proteomes" id="UP001157502"/>
    </source>
</evidence>
<dbReference type="EMBL" id="CM055757">
    <property type="protein sequence ID" value="KAJ7988704.1"/>
    <property type="molecule type" value="Genomic_DNA"/>
</dbReference>
<organism evidence="1 2">
    <name type="scientific">Dallia pectoralis</name>
    <name type="common">Alaska blackfish</name>
    <dbReference type="NCBI Taxonomy" id="75939"/>
    <lineage>
        <taxon>Eukaryota</taxon>
        <taxon>Metazoa</taxon>
        <taxon>Chordata</taxon>
        <taxon>Craniata</taxon>
        <taxon>Vertebrata</taxon>
        <taxon>Euteleostomi</taxon>
        <taxon>Actinopterygii</taxon>
        <taxon>Neopterygii</taxon>
        <taxon>Teleostei</taxon>
        <taxon>Protacanthopterygii</taxon>
        <taxon>Esociformes</taxon>
        <taxon>Umbridae</taxon>
        <taxon>Dallia</taxon>
    </lineage>
</organism>
<gene>
    <name evidence="1" type="ORF">DPEC_G00311990</name>
</gene>
<comment type="caution">
    <text evidence="1">The sequence shown here is derived from an EMBL/GenBank/DDBJ whole genome shotgun (WGS) entry which is preliminary data.</text>
</comment>